<dbReference type="EMBL" id="JAHHHV010000084">
    <property type="protein sequence ID" value="MBW4468075.1"/>
    <property type="molecule type" value="Genomic_DNA"/>
</dbReference>
<dbReference type="AlphaFoldDB" id="A0A951U6V3"/>
<sequence>MSDAVSPCSESQQICFPQMSLAVYRELAAHLRQVEGVEVELLPQSSQVFDYQQSQVGGLRLRLPKLSPEPSSTASERVQQILAYYSQRHGAYSIA</sequence>
<proteinExistence type="predicted"/>
<evidence type="ECO:0000313" key="1">
    <source>
        <dbReference type="EMBL" id="MBW4468075.1"/>
    </source>
</evidence>
<gene>
    <name evidence="1" type="ORF">KME07_21835</name>
</gene>
<name>A0A951U6V3_9CYAN</name>
<protein>
    <submittedName>
        <fullName evidence="1">Uncharacterized protein</fullName>
    </submittedName>
</protein>
<evidence type="ECO:0000313" key="2">
    <source>
        <dbReference type="Proteomes" id="UP000707356"/>
    </source>
</evidence>
<reference evidence="1" key="1">
    <citation type="submission" date="2021-05" db="EMBL/GenBank/DDBJ databases">
        <authorList>
            <person name="Pietrasiak N."/>
            <person name="Ward R."/>
            <person name="Stajich J.E."/>
            <person name="Kurbessoian T."/>
        </authorList>
    </citation>
    <scope>NUCLEOTIDE SEQUENCE</scope>
    <source>
        <strain evidence="1">GSE-TBD4-15B</strain>
    </source>
</reference>
<comment type="caution">
    <text evidence="1">The sequence shown here is derived from an EMBL/GenBank/DDBJ whole genome shotgun (WGS) entry which is preliminary data.</text>
</comment>
<reference evidence="1" key="2">
    <citation type="journal article" date="2022" name="Microbiol. Resour. Announc.">
        <title>Metagenome Sequencing to Explore Phylogenomics of Terrestrial Cyanobacteria.</title>
        <authorList>
            <person name="Ward R.D."/>
            <person name="Stajich J.E."/>
            <person name="Johansen J.R."/>
            <person name="Huntemann M."/>
            <person name="Clum A."/>
            <person name="Foster B."/>
            <person name="Foster B."/>
            <person name="Roux S."/>
            <person name="Palaniappan K."/>
            <person name="Varghese N."/>
            <person name="Mukherjee S."/>
            <person name="Reddy T.B.K."/>
            <person name="Daum C."/>
            <person name="Copeland A."/>
            <person name="Chen I.A."/>
            <person name="Ivanova N.N."/>
            <person name="Kyrpides N.C."/>
            <person name="Shapiro N."/>
            <person name="Eloe-Fadrosh E.A."/>
            <person name="Pietrasiak N."/>
        </authorList>
    </citation>
    <scope>NUCLEOTIDE SEQUENCE</scope>
    <source>
        <strain evidence="1">GSE-TBD4-15B</strain>
    </source>
</reference>
<dbReference type="Proteomes" id="UP000707356">
    <property type="component" value="Unassembled WGS sequence"/>
</dbReference>
<accession>A0A951U6V3</accession>
<organism evidence="1 2">
    <name type="scientific">Pegethrix bostrychoides GSE-TBD4-15B</name>
    <dbReference type="NCBI Taxonomy" id="2839662"/>
    <lineage>
        <taxon>Bacteria</taxon>
        <taxon>Bacillati</taxon>
        <taxon>Cyanobacteriota</taxon>
        <taxon>Cyanophyceae</taxon>
        <taxon>Oculatellales</taxon>
        <taxon>Oculatellaceae</taxon>
        <taxon>Pegethrix</taxon>
    </lineage>
</organism>